<reference evidence="1 2" key="1">
    <citation type="submission" date="2019-10" db="EMBL/GenBank/DDBJ databases">
        <authorList>
            <person name="Palmer J.M."/>
        </authorList>
    </citation>
    <scope>NUCLEOTIDE SEQUENCE [LARGE SCALE GENOMIC DNA]</scope>
    <source>
        <strain evidence="1 2">TWF730</strain>
    </source>
</reference>
<name>A0AAV9VKL8_9PEZI</name>
<dbReference type="Proteomes" id="UP001373714">
    <property type="component" value="Unassembled WGS sequence"/>
</dbReference>
<comment type="caution">
    <text evidence="1">The sequence shown here is derived from an EMBL/GenBank/DDBJ whole genome shotgun (WGS) entry which is preliminary data.</text>
</comment>
<protein>
    <submittedName>
        <fullName evidence="1">Uncharacterized protein</fullName>
    </submittedName>
</protein>
<organism evidence="1 2">
    <name type="scientific">Orbilia blumenaviensis</name>
    <dbReference type="NCBI Taxonomy" id="1796055"/>
    <lineage>
        <taxon>Eukaryota</taxon>
        <taxon>Fungi</taxon>
        <taxon>Dikarya</taxon>
        <taxon>Ascomycota</taxon>
        <taxon>Pezizomycotina</taxon>
        <taxon>Orbiliomycetes</taxon>
        <taxon>Orbiliales</taxon>
        <taxon>Orbiliaceae</taxon>
        <taxon>Orbilia</taxon>
    </lineage>
</organism>
<evidence type="ECO:0000313" key="2">
    <source>
        <dbReference type="Proteomes" id="UP001373714"/>
    </source>
</evidence>
<accession>A0AAV9VKL8</accession>
<gene>
    <name evidence="1" type="ORF">TWF730_000050</name>
</gene>
<evidence type="ECO:0000313" key="1">
    <source>
        <dbReference type="EMBL" id="KAK6362593.1"/>
    </source>
</evidence>
<dbReference type="EMBL" id="JAVHNS010000001">
    <property type="protein sequence ID" value="KAK6362593.1"/>
    <property type="molecule type" value="Genomic_DNA"/>
</dbReference>
<keyword evidence="2" id="KW-1185">Reference proteome</keyword>
<dbReference type="AlphaFoldDB" id="A0AAV9VKL8"/>
<proteinExistence type="predicted"/>
<sequence>MRWQNLHLPHLPEQPPPYFRMAKMSTPILLAPLSESYATRPLGLLRIPGHYSIRWWTTSRSHSTDQLVCRQRDTMKLLVGSQMPDIPELMKLSLPGVGDHYLQPIFITALDGI</sequence>